<organism evidence="3 4">
    <name type="scientific">Tanacetum coccineum</name>
    <dbReference type="NCBI Taxonomy" id="301880"/>
    <lineage>
        <taxon>Eukaryota</taxon>
        <taxon>Viridiplantae</taxon>
        <taxon>Streptophyta</taxon>
        <taxon>Embryophyta</taxon>
        <taxon>Tracheophyta</taxon>
        <taxon>Spermatophyta</taxon>
        <taxon>Magnoliopsida</taxon>
        <taxon>eudicotyledons</taxon>
        <taxon>Gunneridae</taxon>
        <taxon>Pentapetalae</taxon>
        <taxon>asterids</taxon>
        <taxon>campanulids</taxon>
        <taxon>Asterales</taxon>
        <taxon>Asteraceae</taxon>
        <taxon>Asteroideae</taxon>
        <taxon>Anthemideae</taxon>
        <taxon>Anthemidinae</taxon>
        <taxon>Tanacetum</taxon>
    </lineage>
</organism>
<dbReference type="EMBL" id="BQNB010014728">
    <property type="protein sequence ID" value="GJT31701.1"/>
    <property type="molecule type" value="Genomic_DNA"/>
</dbReference>
<feature type="region of interest" description="Disordered" evidence="1">
    <location>
        <begin position="89"/>
        <end position="123"/>
    </location>
</feature>
<keyword evidence="4" id="KW-1185">Reference proteome</keyword>
<accession>A0ABQ5CX82</accession>
<feature type="region of interest" description="Disordered" evidence="1">
    <location>
        <begin position="143"/>
        <end position="180"/>
    </location>
</feature>
<dbReference type="Proteomes" id="UP001151760">
    <property type="component" value="Unassembled WGS sequence"/>
</dbReference>
<dbReference type="InterPro" id="IPR054722">
    <property type="entry name" value="PolX-like_BBD"/>
</dbReference>
<evidence type="ECO:0000313" key="4">
    <source>
        <dbReference type="Proteomes" id="UP001151760"/>
    </source>
</evidence>
<reference evidence="3" key="2">
    <citation type="submission" date="2022-01" db="EMBL/GenBank/DDBJ databases">
        <authorList>
            <person name="Yamashiro T."/>
            <person name="Shiraishi A."/>
            <person name="Satake H."/>
            <person name="Nakayama K."/>
        </authorList>
    </citation>
    <scope>NUCLEOTIDE SEQUENCE</scope>
</reference>
<feature type="compositionally biased region" description="Basic and acidic residues" evidence="1">
    <location>
        <begin position="151"/>
        <end position="170"/>
    </location>
</feature>
<evidence type="ECO:0000259" key="2">
    <source>
        <dbReference type="Pfam" id="PF22936"/>
    </source>
</evidence>
<evidence type="ECO:0000256" key="1">
    <source>
        <dbReference type="SAM" id="MobiDB-lite"/>
    </source>
</evidence>
<comment type="caution">
    <text evidence="3">The sequence shown here is derived from an EMBL/GenBank/DDBJ whole genome shotgun (WGS) entry which is preliminary data.</text>
</comment>
<proteinExistence type="predicted"/>
<feature type="domain" description="Retrovirus-related Pol polyprotein from transposon TNT 1-94-like beta-barrel" evidence="2">
    <location>
        <begin position="1"/>
        <end position="64"/>
    </location>
</feature>
<evidence type="ECO:0000313" key="3">
    <source>
        <dbReference type="EMBL" id="GJT31701.1"/>
    </source>
</evidence>
<protein>
    <recommendedName>
        <fullName evidence="2">Retrovirus-related Pol polyprotein from transposon TNT 1-94-like beta-barrel domain-containing protein</fullName>
    </recommendedName>
</protein>
<gene>
    <name evidence="3" type="ORF">Tco_0922120</name>
</gene>
<dbReference type="Pfam" id="PF22936">
    <property type="entry name" value="Pol_BBD"/>
    <property type="match status" value="1"/>
</dbReference>
<feature type="compositionally biased region" description="Polar residues" evidence="1">
    <location>
        <begin position="90"/>
        <end position="99"/>
    </location>
</feature>
<sequence>MTRNKAYLAEYQDYNGGPVTFGGSKCYITGKGKIRTRKLDFEDVCFVKELQHFNLSSVSQMCDKKNKVLFTDTECLVLSSDFKLPIENQPVRSKNQANKTAGPEEANHSAGTQDNIDAGNSEMEADPTQDYFVLPIYSSYTSTVKSSKANNEGEKSNKDTGLRTNKEPVDPRGSSIFGTA</sequence>
<reference evidence="3" key="1">
    <citation type="journal article" date="2022" name="Int. J. Mol. Sci.">
        <title>Draft Genome of Tanacetum Coccineum: Genomic Comparison of Closely Related Tanacetum-Family Plants.</title>
        <authorList>
            <person name="Yamashiro T."/>
            <person name="Shiraishi A."/>
            <person name="Nakayama K."/>
            <person name="Satake H."/>
        </authorList>
    </citation>
    <scope>NUCLEOTIDE SEQUENCE</scope>
</reference>
<name>A0ABQ5CX82_9ASTR</name>